<dbReference type="InterPro" id="IPR012910">
    <property type="entry name" value="Plug_dom"/>
</dbReference>
<keyword evidence="5" id="KW-0732">Signal</keyword>
<name>A0A940YNK7_9BURK</name>
<dbReference type="Pfam" id="PF14905">
    <property type="entry name" value="OMP_b-brl_3"/>
    <property type="match status" value="1"/>
</dbReference>
<protein>
    <submittedName>
        <fullName evidence="8">TonB-dependent receptor</fullName>
    </submittedName>
</protein>
<dbReference type="PANTHER" id="PTHR40980">
    <property type="entry name" value="PLUG DOMAIN-CONTAINING PROTEIN"/>
    <property type="match status" value="1"/>
</dbReference>
<evidence type="ECO:0000313" key="8">
    <source>
        <dbReference type="EMBL" id="MBQ0960172.1"/>
    </source>
</evidence>
<dbReference type="InterPro" id="IPR037066">
    <property type="entry name" value="Plug_dom_sf"/>
</dbReference>
<dbReference type="InterPro" id="IPR041700">
    <property type="entry name" value="OMP_b-brl_3"/>
</dbReference>
<keyword evidence="9" id="KW-1185">Reference proteome</keyword>
<evidence type="ECO:0000256" key="1">
    <source>
        <dbReference type="ARBA" id="ARBA00004442"/>
    </source>
</evidence>
<feature type="chain" id="PRO_5038082467" evidence="5">
    <location>
        <begin position="36"/>
        <end position="928"/>
    </location>
</feature>
<evidence type="ECO:0000259" key="6">
    <source>
        <dbReference type="Pfam" id="PF07715"/>
    </source>
</evidence>
<dbReference type="Gene3D" id="2.40.170.20">
    <property type="entry name" value="TonB-dependent receptor, beta-barrel domain"/>
    <property type="match status" value="1"/>
</dbReference>
<feature type="domain" description="Outer membrane protein beta-barrel" evidence="7">
    <location>
        <begin position="632"/>
        <end position="799"/>
    </location>
</feature>
<evidence type="ECO:0000313" key="9">
    <source>
        <dbReference type="Proteomes" id="UP000678374"/>
    </source>
</evidence>
<comment type="subcellular location">
    <subcellularLocation>
        <location evidence="1">Cell outer membrane</location>
    </subcellularLocation>
</comment>
<sequence length="928" mass="98403">MKPQSHPRSRRHCPTPLTATAIGAALLVSAFAAQAQDATQTITVTGIRKGIEDAISVKKNADAIVEAMSAEDIGKLPDASVAESISRLPGITVQRSAVTGRAQQVTLRGMPPDFGVTLLNGREQATTSASRSVELDLYPAELVGGATVYKSSNASLMTQGLSGTVDIQTVRPLSFGKRTIVGSYKHEMQGKAEDLPGFTTGDGDRASLSYIDQFADRTIGVALGVTKSKNNGNARPNFNTWGGWVADVDYNGGKVKTPGGFTTDIETTDSQRTGAMAVLQFKPNKDFESVLDVFYSKGDFSVKKRGLEGPLGGLSAGANDQGGKLINATIVNGVATSGTFENWKGVIRNHNEDYTDELNSIGWANTLKAAGGWTLKSDLSYSKVTKNAVRYETTAGLPGNAYNAADTISFSGFNGSNLADVKYTSGLNYADPNIIKLTDVQGWAGGAGVQDGYYANPVTTDKIQAIRLAAQKDVQWGPVVGVEFGANYADRTKDRVAKEGALVIIGGLNADGSVKDRLISTDMPGATVGVGGLTGIPTLNWDPAGSLGKVYQLNPWSDHDIVSKSWGVKEKITTAFVKGDVDTEIGGLPVRGNVGLQIVGTKQSGSSFLIDQSTCNGGTHQCSFSAINGGASYTDVLPSLNLAADLGGDRFLRFGAGRVVARANMEDMKAGIDFSYDSTENHYKGTAGNPQLKPFRADALDISFEQYFGKKGYVSVAAFHKNLKSYIVKVAQAFDYSGLLLPGAQPVTANDTLTRPINGDGGRISGVELAVNVPFSLLTEKLDGFGVMVNYGNTSSSVKIPTAGVSTANISSVTIPLPGLSKETANLRLYYEKHGFQIAAAARHRSDFIGEISDYQDKTQLVGIKAETQIDLQLAYEFGSGPLKGLSLMAQGNNLTNTEFVRYDIGNGNVTDRKRFGKSYLVGVSYKF</sequence>
<dbReference type="InterPro" id="IPR010104">
    <property type="entry name" value="TonB_rcpt_bac"/>
</dbReference>
<evidence type="ECO:0000256" key="5">
    <source>
        <dbReference type="SAM" id="SignalP"/>
    </source>
</evidence>
<evidence type="ECO:0000256" key="2">
    <source>
        <dbReference type="ARBA" id="ARBA00009810"/>
    </source>
</evidence>
<dbReference type="GO" id="GO:0009279">
    <property type="term" value="C:cell outer membrane"/>
    <property type="evidence" value="ECO:0007669"/>
    <property type="project" value="UniProtKB-SubCell"/>
</dbReference>
<evidence type="ECO:0000259" key="7">
    <source>
        <dbReference type="Pfam" id="PF14905"/>
    </source>
</evidence>
<evidence type="ECO:0000256" key="3">
    <source>
        <dbReference type="ARBA" id="ARBA00023136"/>
    </source>
</evidence>
<comment type="similarity">
    <text evidence="2">Belongs to the TonB-dependent receptor family.</text>
</comment>
<dbReference type="PANTHER" id="PTHR40980:SF3">
    <property type="entry name" value="TONB-DEPENDENT RECEPTOR-LIKE BETA-BARREL DOMAIN-CONTAINING PROTEIN"/>
    <property type="match status" value="1"/>
</dbReference>
<dbReference type="Pfam" id="PF07715">
    <property type="entry name" value="Plug"/>
    <property type="match status" value="1"/>
</dbReference>
<dbReference type="Gene3D" id="2.170.130.10">
    <property type="entry name" value="TonB-dependent receptor, plug domain"/>
    <property type="match status" value="1"/>
</dbReference>
<dbReference type="EMBL" id="JAGQDE010000012">
    <property type="protein sequence ID" value="MBQ0960172.1"/>
    <property type="molecule type" value="Genomic_DNA"/>
</dbReference>
<feature type="domain" description="TonB-dependent receptor plug" evidence="6">
    <location>
        <begin position="59"/>
        <end position="162"/>
    </location>
</feature>
<keyword evidence="4" id="KW-0998">Cell outer membrane</keyword>
<dbReference type="AlphaFoldDB" id="A0A940YNK7"/>
<feature type="signal peptide" evidence="5">
    <location>
        <begin position="1"/>
        <end position="35"/>
    </location>
</feature>
<gene>
    <name evidence="8" type="ORF">KAK06_14555</name>
</gene>
<dbReference type="NCBIfam" id="TIGR01782">
    <property type="entry name" value="TonB-Xanth-Caul"/>
    <property type="match status" value="1"/>
</dbReference>
<reference evidence="8" key="1">
    <citation type="submission" date="2021-04" db="EMBL/GenBank/DDBJ databases">
        <title>The genome sequence of Ideonella sp. 4Y11.</title>
        <authorList>
            <person name="Liu Y."/>
        </authorList>
    </citation>
    <scope>NUCLEOTIDE SEQUENCE</scope>
    <source>
        <strain evidence="8">4Y11</strain>
    </source>
</reference>
<keyword evidence="3" id="KW-0472">Membrane</keyword>
<dbReference type="InterPro" id="IPR036942">
    <property type="entry name" value="Beta-barrel_TonB_sf"/>
</dbReference>
<accession>A0A940YNK7</accession>
<evidence type="ECO:0000256" key="4">
    <source>
        <dbReference type="ARBA" id="ARBA00023237"/>
    </source>
</evidence>
<dbReference type="Proteomes" id="UP000678374">
    <property type="component" value="Unassembled WGS sequence"/>
</dbReference>
<dbReference type="SUPFAM" id="SSF56935">
    <property type="entry name" value="Porins"/>
    <property type="match status" value="1"/>
</dbReference>
<proteinExistence type="inferred from homology"/>
<organism evidence="8 9">
    <name type="scientific">Ideonella aquatica</name>
    <dbReference type="NCBI Taxonomy" id="2824119"/>
    <lineage>
        <taxon>Bacteria</taxon>
        <taxon>Pseudomonadati</taxon>
        <taxon>Pseudomonadota</taxon>
        <taxon>Betaproteobacteria</taxon>
        <taxon>Burkholderiales</taxon>
        <taxon>Sphaerotilaceae</taxon>
        <taxon>Ideonella</taxon>
    </lineage>
</organism>
<dbReference type="RefSeq" id="WP_210802838.1">
    <property type="nucleotide sequence ID" value="NZ_JAGQDE010000012.1"/>
</dbReference>
<comment type="caution">
    <text evidence="8">The sequence shown here is derived from an EMBL/GenBank/DDBJ whole genome shotgun (WGS) entry which is preliminary data.</text>
</comment>
<keyword evidence="8" id="KW-0675">Receptor</keyword>